<dbReference type="Ensembl" id="ENSLLTT00000010592.1">
    <property type="protein sequence ID" value="ENSLLTP00000010213.1"/>
    <property type="gene ID" value="ENSLLTG00000007813.1"/>
</dbReference>
<evidence type="ECO:0000256" key="1">
    <source>
        <dbReference type="ARBA" id="ARBA00022737"/>
    </source>
</evidence>
<dbReference type="InterPro" id="IPR036179">
    <property type="entry name" value="Ig-like_dom_sf"/>
</dbReference>
<dbReference type="GeneTree" id="ENSGT01110000267173"/>
<dbReference type="SMART" id="SM00408">
    <property type="entry name" value="IGc2"/>
    <property type="match status" value="7"/>
</dbReference>
<reference evidence="4" key="1">
    <citation type="submission" date="2025-08" db="UniProtKB">
        <authorList>
            <consortium name="Ensembl"/>
        </authorList>
    </citation>
    <scope>IDENTIFICATION</scope>
</reference>
<protein>
    <recommendedName>
        <fullName evidence="3">Ig-like domain-containing protein</fullName>
    </recommendedName>
</protein>
<dbReference type="Pfam" id="PF07679">
    <property type="entry name" value="I-set"/>
    <property type="match status" value="7"/>
</dbReference>
<evidence type="ECO:0000313" key="4">
    <source>
        <dbReference type="Ensembl" id="ENSLLTP00000010213.1"/>
    </source>
</evidence>
<dbReference type="Proteomes" id="UP000694406">
    <property type="component" value="Unplaced"/>
</dbReference>
<feature type="domain" description="Ig-like" evidence="3">
    <location>
        <begin position="443"/>
        <end position="519"/>
    </location>
</feature>
<sequence length="628" mass="69070">MVTWKKNGSKLTQSPKCNITTTEKSGILEILSSSRQDEGEYTCEVANDAGEDVCHALVSILEPPYFVKELKRVEVTIGEPLSLRCQVAGTPEIKVSWYKGDTKLRSTQAYKMHFKNNIATLTFSQVENADIGEYVCKIENSAGFATSTAVLAVKDRKLPPSFTKKLKDVQEMIGSPVAFDCRIIGSEPLQVSWYKEGMLLRDDPNIQATFLNNVATLQILQTEMTHSGQYTCTAQNALGTASSSAKLQLSEHMIPPSFDMKPLPVDVALGGSGSFKCHVTGSMPMKITWAKDNREIRPSDNYKITLVENTATLTVLKVGKGDAGLYTCSASNSAGKDTCGAQLSFKEPPRFIRKLDSSRVVKEHDSTRYECKIGGSPEIHIAWYKGETQIHPGDKYSMSFIDSVAVIEMCHLTVEDSGDYTCEAQNTAGRSSSTTALKVKAPPVFLKTPQPVESLKGVDVHLECVLQGTPPFQISWYKDKREIRTGKKYKILSENYFASLHILNTDAADTGEYHCKAINDVGSDACICSVMQKVPPRFVKKLHNISAIVGEPAELQATVEGSEPISVLWLKDKGEIIHESDNLWMSYTDKVAVLQVVHAEPTNMGKYICQIKNDAGSQECFANLSVLG</sequence>
<evidence type="ECO:0000313" key="5">
    <source>
        <dbReference type="Proteomes" id="UP000694406"/>
    </source>
</evidence>
<feature type="domain" description="Ig-like" evidence="3">
    <location>
        <begin position="256"/>
        <end position="344"/>
    </location>
</feature>
<feature type="domain" description="Ig-like" evidence="3">
    <location>
        <begin position="536"/>
        <end position="625"/>
    </location>
</feature>
<dbReference type="CDD" id="cd00096">
    <property type="entry name" value="Ig"/>
    <property type="match status" value="2"/>
</dbReference>
<dbReference type="FunFam" id="2.60.40.10:FF:000022">
    <property type="entry name" value="Cardiac titin"/>
    <property type="match status" value="6"/>
</dbReference>
<dbReference type="FunFam" id="2.60.40.10:FF:000107">
    <property type="entry name" value="Myosin, light chain kinase a"/>
    <property type="match status" value="1"/>
</dbReference>
<dbReference type="InterPro" id="IPR003599">
    <property type="entry name" value="Ig_sub"/>
</dbReference>
<dbReference type="PROSITE" id="PS50835">
    <property type="entry name" value="IG_LIKE"/>
    <property type="match status" value="7"/>
</dbReference>
<dbReference type="PANTHER" id="PTHR13817:SF165">
    <property type="entry name" value="HEMICENTIN 2"/>
    <property type="match status" value="1"/>
</dbReference>
<feature type="domain" description="Ig-like" evidence="3">
    <location>
        <begin position="64"/>
        <end position="152"/>
    </location>
</feature>
<name>A0A8C5S3J4_LATLA</name>
<reference evidence="4" key="2">
    <citation type="submission" date="2025-09" db="UniProtKB">
        <authorList>
            <consortium name="Ensembl"/>
        </authorList>
    </citation>
    <scope>IDENTIFICATION</scope>
</reference>
<dbReference type="GO" id="GO:0003007">
    <property type="term" value="P:heart morphogenesis"/>
    <property type="evidence" value="ECO:0007669"/>
    <property type="project" value="UniProtKB-ARBA"/>
</dbReference>
<dbReference type="InterPro" id="IPR007110">
    <property type="entry name" value="Ig-like_dom"/>
</dbReference>
<dbReference type="GO" id="GO:0055013">
    <property type="term" value="P:cardiac muscle cell development"/>
    <property type="evidence" value="ECO:0007669"/>
    <property type="project" value="UniProtKB-ARBA"/>
</dbReference>
<dbReference type="InterPro" id="IPR050964">
    <property type="entry name" value="Striated_Muscle_Regulatory"/>
</dbReference>
<accession>A0A8C5S3J4</accession>
<feature type="domain" description="Ig-like" evidence="3">
    <location>
        <begin position="160"/>
        <end position="250"/>
    </location>
</feature>
<feature type="domain" description="Ig-like" evidence="3">
    <location>
        <begin position="1"/>
        <end position="59"/>
    </location>
</feature>
<keyword evidence="2" id="KW-0393">Immunoglobulin domain</keyword>
<dbReference type="AlphaFoldDB" id="A0A8C5S3J4"/>
<dbReference type="InterPro" id="IPR013098">
    <property type="entry name" value="Ig_I-set"/>
</dbReference>
<dbReference type="InterPro" id="IPR013783">
    <property type="entry name" value="Ig-like_fold"/>
</dbReference>
<dbReference type="SUPFAM" id="SSF48726">
    <property type="entry name" value="Immunoglobulin"/>
    <property type="match status" value="7"/>
</dbReference>
<dbReference type="PANTHER" id="PTHR13817">
    <property type="entry name" value="TITIN"/>
    <property type="match status" value="1"/>
</dbReference>
<feature type="domain" description="Ig-like" evidence="3">
    <location>
        <begin position="349"/>
        <end position="438"/>
    </location>
</feature>
<evidence type="ECO:0000259" key="3">
    <source>
        <dbReference type="PROSITE" id="PS50835"/>
    </source>
</evidence>
<evidence type="ECO:0000256" key="2">
    <source>
        <dbReference type="ARBA" id="ARBA00023319"/>
    </source>
</evidence>
<dbReference type="SMART" id="SM00409">
    <property type="entry name" value="IG"/>
    <property type="match status" value="6"/>
</dbReference>
<dbReference type="Gene3D" id="2.60.40.10">
    <property type="entry name" value="Immunoglobulins"/>
    <property type="match status" value="7"/>
</dbReference>
<keyword evidence="1" id="KW-0677">Repeat</keyword>
<organism evidence="4 5">
    <name type="scientific">Laticauda laticaudata</name>
    <name type="common">Blue-ringed sea krait</name>
    <name type="synonym">Blue-lipped sea krait</name>
    <dbReference type="NCBI Taxonomy" id="8630"/>
    <lineage>
        <taxon>Eukaryota</taxon>
        <taxon>Metazoa</taxon>
        <taxon>Chordata</taxon>
        <taxon>Craniata</taxon>
        <taxon>Vertebrata</taxon>
        <taxon>Euteleostomi</taxon>
        <taxon>Lepidosauria</taxon>
        <taxon>Squamata</taxon>
        <taxon>Bifurcata</taxon>
        <taxon>Unidentata</taxon>
        <taxon>Episquamata</taxon>
        <taxon>Toxicofera</taxon>
        <taxon>Serpentes</taxon>
        <taxon>Colubroidea</taxon>
        <taxon>Elapidae</taxon>
        <taxon>Laticaudinae</taxon>
        <taxon>Laticauda</taxon>
    </lineage>
</organism>
<proteinExistence type="predicted"/>
<keyword evidence="5" id="KW-1185">Reference proteome</keyword>
<dbReference type="InterPro" id="IPR003598">
    <property type="entry name" value="Ig_sub2"/>
</dbReference>